<keyword evidence="1" id="KW-0175">Coiled coil</keyword>
<proteinExistence type="predicted"/>
<feature type="region of interest" description="Disordered" evidence="2">
    <location>
        <begin position="226"/>
        <end position="253"/>
    </location>
</feature>
<protein>
    <submittedName>
        <fullName evidence="3">Uncharacterized mitochondrial protein AtMg00810-like</fullName>
    </submittedName>
</protein>
<evidence type="ECO:0000256" key="2">
    <source>
        <dbReference type="SAM" id="MobiDB-lite"/>
    </source>
</evidence>
<reference evidence="3" key="1">
    <citation type="journal article" date="2019" name="Sci. Rep.">
        <title>Draft genome of Tanacetum cinerariifolium, the natural source of mosquito coil.</title>
        <authorList>
            <person name="Yamashiro T."/>
            <person name="Shiraishi A."/>
            <person name="Satake H."/>
            <person name="Nakayama K."/>
        </authorList>
    </citation>
    <scope>NUCLEOTIDE SEQUENCE</scope>
</reference>
<dbReference type="PANTHER" id="PTHR11439">
    <property type="entry name" value="GAG-POL-RELATED RETROTRANSPOSON"/>
    <property type="match status" value="1"/>
</dbReference>
<feature type="region of interest" description="Disordered" evidence="2">
    <location>
        <begin position="296"/>
        <end position="344"/>
    </location>
</feature>
<accession>A0A6L2JY16</accession>
<feature type="coiled-coil region" evidence="1">
    <location>
        <begin position="465"/>
        <end position="494"/>
    </location>
</feature>
<dbReference type="EMBL" id="BKCJ010001312">
    <property type="protein sequence ID" value="GEU40524.1"/>
    <property type="molecule type" value="Genomic_DNA"/>
</dbReference>
<evidence type="ECO:0000313" key="3">
    <source>
        <dbReference type="EMBL" id="GEU40524.1"/>
    </source>
</evidence>
<comment type="caution">
    <text evidence="3">The sequence shown here is derived from an EMBL/GenBank/DDBJ whole genome shotgun (WGS) entry which is preliminary data.</text>
</comment>
<organism evidence="3">
    <name type="scientific">Tanacetum cinerariifolium</name>
    <name type="common">Dalmatian daisy</name>
    <name type="synonym">Chrysanthemum cinerariifolium</name>
    <dbReference type="NCBI Taxonomy" id="118510"/>
    <lineage>
        <taxon>Eukaryota</taxon>
        <taxon>Viridiplantae</taxon>
        <taxon>Streptophyta</taxon>
        <taxon>Embryophyta</taxon>
        <taxon>Tracheophyta</taxon>
        <taxon>Spermatophyta</taxon>
        <taxon>Magnoliopsida</taxon>
        <taxon>eudicotyledons</taxon>
        <taxon>Gunneridae</taxon>
        <taxon>Pentapetalae</taxon>
        <taxon>asterids</taxon>
        <taxon>campanulids</taxon>
        <taxon>Asterales</taxon>
        <taxon>Asteraceae</taxon>
        <taxon>Asteroideae</taxon>
        <taxon>Anthemideae</taxon>
        <taxon>Anthemidinae</taxon>
        <taxon>Tanacetum</taxon>
    </lineage>
</organism>
<dbReference type="AlphaFoldDB" id="A0A6L2JY16"/>
<gene>
    <name evidence="3" type="ORF">Tci_012502</name>
</gene>
<dbReference type="PANTHER" id="PTHR11439:SF495">
    <property type="entry name" value="REVERSE TRANSCRIPTASE, RNA-DEPENDENT DNA POLYMERASE-RELATED"/>
    <property type="match status" value="1"/>
</dbReference>
<evidence type="ECO:0000256" key="1">
    <source>
        <dbReference type="SAM" id="Coils"/>
    </source>
</evidence>
<sequence>MEPNKALVKMQKLKMFQVTPKTSHLHDVKRIFRYLKGQPKLGLWYLRDSPFDLEAYSDSDYVGASLDRKSTMGANETVYKDWEDRMERATTTASSLETEQDSGNINWTQSVATLNEPLPQGTCSGSGPRSQVTIVGTTAKVKKVNDQEHIQALGDKQKVIIMEESIRRDLKFDDAKGMAKHKEIYVISSHTKKVFANMRRQGQGFFGNVTPLFENMMKKIKPKRKQRHAAKDHLPSSEIPVEESIPTPSNDLLPSGKDSIQLNELMIFYTNLQQQVLDLEEEKIAQAKETAKLKKRVKKLEKRRKSRPAGMRRLKKVVLSKQVESSEEKDSLGAQADASKQERSIEDIDQDVEIALVDEAQGRMHDACFELMTLTVMSVEDSATPTTATTTNVDDELTLVKTLITIKATKPKVISTAITTLRAKGIVIHKQVQEHIPTVSSSKAKGKANMIEAEKPLKKKDQITLDEEVARKLKAEMRAEMEEEERIAREKDKANRVVIEEWDDEQAKVADDDTVELKRCLEIVHKDDDDDVAIKATTLSSKSPTIVDYKIYIEEKKSYFKIIRADGNLQNYLTFGTMFKNFNKEDLEVLRSIVKEMFKKT</sequence>
<name>A0A6L2JY16_TANCI</name>
<feature type="compositionally biased region" description="Basic residues" evidence="2">
    <location>
        <begin position="296"/>
        <end position="318"/>
    </location>
</feature>